<sequence length="315" mass="36468">MNSKVTNILEDKENPNLKDKPRASFGNSRSFGTDITRVALHPIDPDKEDEIDPQRLGDYAKEIFSYLFTIEDQYLPQYGYMKSQADINEKMRGVLIDWLVGVHLKFKLLPETLFLCVNVLDRYLEKVSVLRGKLQLVGVTAMLIASKYEEIYPPEVKDFSWITDNAYTKEEILVMEREILRSLNFNVTVVSSLKFLDRFARVSEMSQRCYHMARYIMELAIVEYKMIRYKPSIVAGSAVYLANKIMNNDCIWPQALIKNSPYRGNELKPCARELCVLVQGAERCSLQAVRRKFSAQNYSEVSKIDIVMARQENKE</sequence>
<dbReference type="Proteomes" id="UP001162131">
    <property type="component" value="Unassembled WGS sequence"/>
</dbReference>
<dbReference type="InterPro" id="IPR036915">
    <property type="entry name" value="Cyclin-like_sf"/>
</dbReference>
<dbReference type="InterPro" id="IPR048258">
    <property type="entry name" value="Cyclins_cyclin-box"/>
</dbReference>
<evidence type="ECO:0000256" key="2">
    <source>
        <dbReference type="ARBA" id="ARBA00023127"/>
    </source>
</evidence>
<keyword evidence="1" id="KW-0132">Cell division</keyword>
<dbReference type="SMART" id="SM00385">
    <property type="entry name" value="CYCLIN"/>
    <property type="match status" value="2"/>
</dbReference>
<evidence type="ECO:0000256" key="4">
    <source>
        <dbReference type="RuleBase" id="RU000383"/>
    </source>
</evidence>
<keyword evidence="2 4" id="KW-0195">Cyclin</keyword>
<dbReference type="PANTHER" id="PTHR10177">
    <property type="entry name" value="CYCLINS"/>
    <property type="match status" value="1"/>
</dbReference>
<dbReference type="Pfam" id="PF00134">
    <property type="entry name" value="Cyclin_N"/>
    <property type="match status" value="1"/>
</dbReference>
<keyword evidence="9" id="KW-1185">Reference proteome</keyword>
<dbReference type="EMBL" id="CAJZBQ010000055">
    <property type="protein sequence ID" value="CAG9332870.1"/>
    <property type="molecule type" value="Genomic_DNA"/>
</dbReference>
<feature type="domain" description="Cyclin-like" evidence="6">
    <location>
        <begin position="194"/>
        <end position="276"/>
    </location>
</feature>
<dbReference type="InterPro" id="IPR039361">
    <property type="entry name" value="Cyclin"/>
</dbReference>
<comment type="similarity">
    <text evidence="4">Belongs to the cyclin family.</text>
</comment>
<reference evidence="8" key="1">
    <citation type="submission" date="2021-09" db="EMBL/GenBank/DDBJ databases">
        <authorList>
            <consortium name="AG Swart"/>
            <person name="Singh M."/>
            <person name="Singh A."/>
            <person name="Seah K."/>
            <person name="Emmerich C."/>
        </authorList>
    </citation>
    <scope>NUCLEOTIDE SEQUENCE</scope>
    <source>
        <strain evidence="8">ATCC30299</strain>
    </source>
</reference>
<evidence type="ECO:0000313" key="8">
    <source>
        <dbReference type="EMBL" id="CAG9332870.1"/>
    </source>
</evidence>
<evidence type="ECO:0008006" key="10">
    <source>
        <dbReference type="Google" id="ProtNLM"/>
    </source>
</evidence>
<proteinExistence type="inferred from homology"/>
<name>A0AAU9JZZ2_9CILI</name>
<dbReference type="PROSITE" id="PS00292">
    <property type="entry name" value="CYCLINS"/>
    <property type="match status" value="1"/>
</dbReference>
<feature type="domain" description="Cyclin-like" evidence="6">
    <location>
        <begin position="97"/>
        <end position="181"/>
    </location>
</feature>
<gene>
    <name evidence="8" type="ORF">BSTOLATCC_MIC57156</name>
</gene>
<dbReference type="Pfam" id="PF02984">
    <property type="entry name" value="Cyclin_C"/>
    <property type="match status" value="1"/>
</dbReference>
<accession>A0AAU9JZZ2</accession>
<dbReference type="SMART" id="SM01332">
    <property type="entry name" value="Cyclin_C"/>
    <property type="match status" value="1"/>
</dbReference>
<evidence type="ECO:0000256" key="1">
    <source>
        <dbReference type="ARBA" id="ARBA00022618"/>
    </source>
</evidence>
<feature type="compositionally biased region" description="Basic and acidic residues" evidence="5">
    <location>
        <begin position="9"/>
        <end position="22"/>
    </location>
</feature>
<evidence type="ECO:0000259" key="6">
    <source>
        <dbReference type="SMART" id="SM00385"/>
    </source>
</evidence>
<dbReference type="PIRSF" id="PIRSF001771">
    <property type="entry name" value="Cyclin_A_B_D_E"/>
    <property type="match status" value="1"/>
</dbReference>
<dbReference type="InterPro" id="IPR013763">
    <property type="entry name" value="Cyclin-like_dom"/>
</dbReference>
<dbReference type="SUPFAM" id="SSF47954">
    <property type="entry name" value="Cyclin-like"/>
    <property type="match status" value="2"/>
</dbReference>
<evidence type="ECO:0000256" key="3">
    <source>
        <dbReference type="ARBA" id="ARBA00023306"/>
    </source>
</evidence>
<feature type="domain" description="Cyclin C-terminal" evidence="7">
    <location>
        <begin position="190"/>
        <end position="307"/>
    </location>
</feature>
<dbReference type="InterPro" id="IPR046965">
    <property type="entry name" value="Cyclin_A/B-like"/>
</dbReference>
<dbReference type="GO" id="GO:0044772">
    <property type="term" value="P:mitotic cell cycle phase transition"/>
    <property type="evidence" value="ECO:0007669"/>
    <property type="project" value="InterPro"/>
</dbReference>
<dbReference type="InterPro" id="IPR004367">
    <property type="entry name" value="Cyclin_C-dom"/>
</dbReference>
<keyword evidence="3" id="KW-0131">Cell cycle</keyword>
<dbReference type="CDD" id="cd20507">
    <property type="entry name" value="CYCLIN_CCNB1-like_rpt1"/>
    <property type="match status" value="1"/>
</dbReference>
<dbReference type="GO" id="GO:0051301">
    <property type="term" value="P:cell division"/>
    <property type="evidence" value="ECO:0007669"/>
    <property type="project" value="UniProtKB-KW"/>
</dbReference>
<dbReference type="Gene3D" id="1.10.472.10">
    <property type="entry name" value="Cyclin-like"/>
    <property type="match status" value="2"/>
</dbReference>
<dbReference type="CDD" id="cd20537">
    <property type="entry name" value="CYCLIN_CCNO-like_rpt2"/>
    <property type="match status" value="1"/>
</dbReference>
<feature type="region of interest" description="Disordered" evidence="5">
    <location>
        <begin position="1"/>
        <end position="30"/>
    </location>
</feature>
<dbReference type="InterPro" id="IPR006671">
    <property type="entry name" value="Cyclin_N"/>
</dbReference>
<evidence type="ECO:0000259" key="7">
    <source>
        <dbReference type="SMART" id="SM01332"/>
    </source>
</evidence>
<protein>
    <recommendedName>
        <fullName evidence="10">Cyclin N-terminal domain-containing protein</fullName>
    </recommendedName>
</protein>
<evidence type="ECO:0000256" key="5">
    <source>
        <dbReference type="SAM" id="MobiDB-lite"/>
    </source>
</evidence>
<dbReference type="GO" id="GO:0016538">
    <property type="term" value="F:cyclin-dependent protein serine/threonine kinase regulator activity"/>
    <property type="evidence" value="ECO:0007669"/>
    <property type="project" value="InterPro"/>
</dbReference>
<dbReference type="AlphaFoldDB" id="A0AAU9JZZ2"/>
<evidence type="ECO:0000313" key="9">
    <source>
        <dbReference type="Proteomes" id="UP001162131"/>
    </source>
</evidence>
<organism evidence="8 9">
    <name type="scientific">Blepharisma stoltei</name>
    <dbReference type="NCBI Taxonomy" id="1481888"/>
    <lineage>
        <taxon>Eukaryota</taxon>
        <taxon>Sar</taxon>
        <taxon>Alveolata</taxon>
        <taxon>Ciliophora</taxon>
        <taxon>Postciliodesmatophora</taxon>
        <taxon>Heterotrichea</taxon>
        <taxon>Heterotrichida</taxon>
        <taxon>Blepharismidae</taxon>
        <taxon>Blepharisma</taxon>
    </lineage>
</organism>
<comment type="caution">
    <text evidence="8">The sequence shown here is derived from an EMBL/GenBank/DDBJ whole genome shotgun (WGS) entry which is preliminary data.</text>
</comment>
<dbReference type="FunFam" id="1.10.472.10:FF:000001">
    <property type="entry name" value="G2/mitotic-specific cyclin"/>
    <property type="match status" value="1"/>
</dbReference>